<dbReference type="PANTHER" id="PTHR30136:SF24">
    <property type="entry name" value="HTH-TYPE TRANSCRIPTIONAL REPRESSOR ALLR"/>
    <property type="match status" value="1"/>
</dbReference>
<dbReference type="InterPro" id="IPR014757">
    <property type="entry name" value="Tscrpt_reg_IclR_C"/>
</dbReference>
<dbReference type="KEGG" id="paqt:E8L99_18470"/>
<dbReference type="InterPro" id="IPR029016">
    <property type="entry name" value="GAF-like_dom_sf"/>
</dbReference>
<gene>
    <name evidence="6" type="ORF">E8L99_18470</name>
</gene>
<keyword evidence="1" id="KW-0805">Transcription regulation</keyword>
<dbReference type="RefSeq" id="WP_137100930.1">
    <property type="nucleotide sequence ID" value="NZ_CP039865.1"/>
</dbReference>
<dbReference type="OrthoDB" id="8438735at2"/>
<dbReference type="Proteomes" id="UP000298588">
    <property type="component" value="Chromosome"/>
</dbReference>
<dbReference type="SMART" id="SM00346">
    <property type="entry name" value="HTH_ICLR"/>
    <property type="match status" value="1"/>
</dbReference>
<dbReference type="GO" id="GO:0045892">
    <property type="term" value="P:negative regulation of DNA-templated transcription"/>
    <property type="evidence" value="ECO:0007669"/>
    <property type="project" value="TreeGrafter"/>
</dbReference>
<accession>A0A4D7QM55</accession>
<keyword evidence="2" id="KW-0238">DNA-binding</keyword>
<dbReference type="GO" id="GO:0003700">
    <property type="term" value="F:DNA-binding transcription factor activity"/>
    <property type="evidence" value="ECO:0007669"/>
    <property type="project" value="TreeGrafter"/>
</dbReference>
<feature type="domain" description="IclR-ED" evidence="5">
    <location>
        <begin position="81"/>
        <end position="263"/>
    </location>
</feature>
<dbReference type="Gene3D" id="1.10.10.10">
    <property type="entry name" value="Winged helix-like DNA-binding domain superfamily/Winged helix DNA-binding domain"/>
    <property type="match status" value="1"/>
</dbReference>
<dbReference type="PROSITE" id="PS51078">
    <property type="entry name" value="ICLR_ED"/>
    <property type="match status" value="1"/>
</dbReference>
<sequence>MGTRSTDNESQMAGDGLVRSVDRAMMLISLLGAAGSGASLAELATRAGLSVSTTHRLLSTLESRGFVRFDRRLGRWSVGRATFAAGSNFAGSRDLVGLAQPIMKRLGGRLGETVNLGMIDDGHVTFLYRFDARQARAYVPPAGAPVPVHGSSIGKVLLAALPGREVEDLLAAKLHRLTPHTIIDPRALRDTFGGVQRDGYAVDDQENTLGLRCLAAPVLDEYGRPVAALSLAAPIERLQKQQLAEFGRMVAGAADELTGLWRGVPV</sequence>
<dbReference type="EMBL" id="CP039865">
    <property type="protein sequence ID" value="QCK87601.1"/>
    <property type="molecule type" value="Genomic_DNA"/>
</dbReference>
<dbReference type="SUPFAM" id="SSF46785">
    <property type="entry name" value="Winged helix' DNA-binding domain"/>
    <property type="match status" value="1"/>
</dbReference>
<evidence type="ECO:0000313" key="6">
    <source>
        <dbReference type="EMBL" id="QCK87601.1"/>
    </source>
</evidence>
<dbReference type="Pfam" id="PF01614">
    <property type="entry name" value="IclR_C"/>
    <property type="match status" value="1"/>
</dbReference>
<dbReference type="Gene3D" id="3.30.450.40">
    <property type="match status" value="1"/>
</dbReference>
<dbReference type="InterPro" id="IPR036388">
    <property type="entry name" value="WH-like_DNA-bd_sf"/>
</dbReference>
<dbReference type="Pfam" id="PF09339">
    <property type="entry name" value="HTH_IclR"/>
    <property type="match status" value="1"/>
</dbReference>
<dbReference type="InterPro" id="IPR005471">
    <property type="entry name" value="Tscrpt_reg_IclR_N"/>
</dbReference>
<evidence type="ECO:0000256" key="1">
    <source>
        <dbReference type="ARBA" id="ARBA00023015"/>
    </source>
</evidence>
<dbReference type="PANTHER" id="PTHR30136">
    <property type="entry name" value="HELIX-TURN-HELIX TRANSCRIPTIONAL REGULATOR, ICLR FAMILY"/>
    <property type="match status" value="1"/>
</dbReference>
<dbReference type="SUPFAM" id="SSF55781">
    <property type="entry name" value="GAF domain-like"/>
    <property type="match status" value="1"/>
</dbReference>
<dbReference type="InterPro" id="IPR050707">
    <property type="entry name" value="HTH_MetabolicPath_Reg"/>
</dbReference>
<dbReference type="AlphaFoldDB" id="A0A4D7QM55"/>
<reference evidence="6 7" key="1">
    <citation type="submission" date="2019-04" db="EMBL/GenBank/DDBJ databases">
        <title>Phreatobacter aquaticus sp. nov.</title>
        <authorList>
            <person name="Choi A."/>
            <person name="Baek K."/>
        </authorList>
    </citation>
    <scope>NUCLEOTIDE SEQUENCE [LARGE SCALE GENOMIC DNA]</scope>
    <source>
        <strain evidence="6 7">NMCR1094</strain>
    </source>
</reference>
<keyword evidence="3" id="KW-0804">Transcription</keyword>
<dbReference type="InterPro" id="IPR036390">
    <property type="entry name" value="WH_DNA-bd_sf"/>
</dbReference>
<evidence type="ECO:0000259" key="4">
    <source>
        <dbReference type="PROSITE" id="PS51077"/>
    </source>
</evidence>
<proteinExistence type="predicted"/>
<evidence type="ECO:0000259" key="5">
    <source>
        <dbReference type="PROSITE" id="PS51078"/>
    </source>
</evidence>
<evidence type="ECO:0000256" key="2">
    <source>
        <dbReference type="ARBA" id="ARBA00023125"/>
    </source>
</evidence>
<protein>
    <submittedName>
        <fullName evidence="6">IclR family transcriptional regulator</fullName>
    </submittedName>
</protein>
<feature type="domain" description="HTH iclR-type" evidence="4">
    <location>
        <begin position="18"/>
        <end position="80"/>
    </location>
</feature>
<organism evidence="6 7">
    <name type="scientific">Phreatobacter aquaticus</name>
    <dbReference type="NCBI Taxonomy" id="2570229"/>
    <lineage>
        <taxon>Bacteria</taxon>
        <taxon>Pseudomonadati</taxon>
        <taxon>Pseudomonadota</taxon>
        <taxon>Alphaproteobacteria</taxon>
        <taxon>Hyphomicrobiales</taxon>
        <taxon>Phreatobacteraceae</taxon>
        <taxon>Phreatobacter</taxon>
    </lineage>
</organism>
<dbReference type="GO" id="GO:0003677">
    <property type="term" value="F:DNA binding"/>
    <property type="evidence" value="ECO:0007669"/>
    <property type="project" value="UniProtKB-KW"/>
</dbReference>
<keyword evidence="7" id="KW-1185">Reference proteome</keyword>
<name>A0A4D7QM55_9HYPH</name>
<evidence type="ECO:0000313" key="7">
    <source>
        <dbReference type="Proteomes" id="UP000298588"/>
    </source>
</evidence>
<evidence type="ECO:0000256" key="3">
    <source>
        <dbReference type="ARBA" id="ARBA00023163"/>
    </source>
</evidence>
<dbReference type="PROSITE" id="PS51077">
    <property type="entry name" value="HTH_ICLR"/>
    <property type="match status" value="1"/>
</dbReference>